<dbReference type="Proteomes" id="UP001596154">
    <property type="component" value="Unassembled WGS sequence"/>
</dbReference>
<organism evidence="1 2">
    <name type="scientific">Streptomyces bullii</name>
    <dbReference type="NCBI Taxonomy" id="349910"/>
    <lineage>
        <taxon>Bacteria</taxon>
        <taxon>Bacillati</taxon>
        <taxon>Actinomycetota</taxon>
        <taxon>Actinomycetes</taxon>
        <taxon>Kitasatosporales</taxon>
        <taxon>Streptomycetaceae</taxon>
        <taxon>Streptomyces</taxon>
    </lineage>
</organism>
<evidence type="ECO:0000313" key="1">
    <source>
        <dbReference type="EMBL" id="MFC5639458.1"/>
    </source>
</evidence>
<protein>
    <recommendedName>
        <fullName evidence="3">Restriction endonuclease</fullName>
    </recommendedName>
</protein>
<evidence type="ECO:0008006" key="3">
    <source>
        <dbReference type="Google" id="ProtNLM"/>
    </source>
</evidence>
<sequence length="232" mass="25952">MVKHDEFEVWYTAEDFPDTFYQTGRMVFTADALAHALFVTGRAPQDQAAYGWTSVYEWLHRVALIPAYVRRAPTGRLARSDLARSLDRSEKVALSYALGQAMTGVFSRQVVSVRFLMHVDRYAARYGIRFAPGTGRRADLFGERQSGGWVVAEAKGRSGNIDDELKDTMRAQKRTVRSVGGTRPALAFGCAAHFPQYKGVPDHLKLHAVDPVEEEPEAVDLPADPDRFILAY</sequence>
<evidence type="ECO:0000313" key="2">
    <source>
        <dbReference type="Proteomes" id="UP001596154"/>
    </source>
</evidence>
<comment type="caution">
    <text evidence="1">The sequence shown here is derived from an EMBL/GenBank/DDBJ whole genome shotgun (WGS) entry which is preliminary data.</text>
</comment>
<dbReference type="RefSeq" id="WP_381031471.1">
    <property type="nucleotide sequence ID" value="NZ_JBHSNY010000022.1"/>
</dbReference>
<name>A0ABW0V262_9ACTN</name>
<gene>
    <name evidence="1" type="ORF">ACFPZJ_38180</name>
</gene>
<keyword evidence="2" id="KW-1185">Reference proteome</keyword>
<reference evidence="2" key="1">
    <citation type="journal article" date="2019" name="Int. J. Syst. Evol. Microbiol.">
        <title>The Global Catalogue of Microorganisms (GCM) 10K type strain sequencing project: providing services to taxonomists for standard genome sequencing and annotation.</title>
        <authorList>
            <consortium name="The Broad Institute Genomics Platform"/>
            <consortium name="The Broad Institute Genome Sequencing Center for Infectious Disease"/>
            <person name="Wu L."/>
            <person name="Ma J."/>
        </authorList>
    </citation>
    <scope>NUCLEOTIDE SEQUENCE [LARGE SCALE GENOMIC DNA]</scope>
    <source>
        <strain evidence="2">CGMCC 4.7248</strain>
    </source>
</reference>
<dbReference type="EMBL" id="JBHSNY010000022">
    <property type="protein sequence ID" value="MFC5639458.1"/>
    <property type="molecule type" value="Genomic_DNA"/>
</dbReference>
<proteinExistence type="predicted"/>
<accession>A0ABW0V262</accession>